<feature type="compositionally biased region" description="Low complexity" evidence="2">
    <location>
        <begin position="142"/>
        <end position="152"/>
    </location>
</feature>
<dbReference type="PROSITE" id="PS50157">
    <property type="entry name" value="ZINC_FINGER_C2H2_2"/>
    <property type="match status" value="1"/>
</dbReference>
<keyword evidence="1" id="KW-0479">Metal-binding</keyword>
<feature type="region of interest" description="Disordered" evidence="2">
    <location>
        <begin position="320"/>
        <end position="354"/>
    </location>
</feature>
<feature type="region of interest" description="Disordered" evidence="2">
    <location>
        <begin position="120"/>
        <end position="152"/>
    </location>
</feature>
<dbReference type="GO" id="GO:0008270">
    <property type="term" value="F:zinc ion binding"/>
    <property type="evidence" value="ECO:0007669"/>
    <property type="project" value="UniProtKB-KW"/>
</dbReference>
<keyword evidence="1" id="KW-0863">Zinc-finger</keyword>
<accession>A0A8X6WU49</accession>
<dbReference type="EMBL" id="BMAV01002417">
    <property type="protein sequence ID" value="GFY41300.1"/>
    <property type="molecule type" value="Genomic_DNA"/>
</dbReference>
<dbReference type="OrthoDB" id="6461036at2759"/>
<feature type="domain" description="C2H2-type" evidence="3">
    <location>
        <begin position="3"/>
        <end position="26"/>
    </location>
</feature>
<reference evidence="4" key="1">
    <citation type="submission" date="2020-08" db="EMBL/GenBank/DDBJ databases">
        <title>Multicomponent nature underlies the extraordinary mechanical properties of spider dragline silk.</title>
        <authorList>
            <person name="Kono N."/>
            <person name="Nakamura H."/>
            <person name="Mori M."/>
            <person name="Yoshida Y."/>
            <person name="Ohtoshi R."/>
            <person name="Malay A.D."/>
            <person name="Moran D.A.P."/>
            <person name="Tomita M."/>
            <person name="Numata K."/>
            <person name="Arakawa K."/>
        </authorList>
    </citation>
    <scope>NUCLEOTIDE SEQUENCE</scope>
</reference>
<evidence type="ECO:0000259" key="3">
    <source>
        <dbReference type="PROSITE" id="PS50157"/>
    </source>
</evidence>
<evidence type="ECO:0000256" key="1">
    <source>
        <dbReference type="PROSITE-ProRule" id="PRU00042"/>
    </source>
</evidence>
<dbReference type="InterPro" id="IPR013087">
    <property type="entry name" value="Znf_C2H2_type"/>
</dbReference>
<name>A0A8X6WU49_9ARAC</name>
<evidence type="ECO:0000256" key="2">
    <source>
        <dbReference type="SAM" id="MobiDB-lite"/>
    </source>
</evidence>
<dbReference type="Proteomes" id="UP000886998">
    <property type="component" value="Unassembled WGS sequence"/>
</dbReference>
<organism evidence="4 5">
    <name type="scientific">Trichonephila inaurata madagascariensis</name>
    <dbReference type="NCBI Taxonomy" id="2747483"/>
    <lineage>
        <taxon>Eukaryota</taxon>
        <taxon>Metazoa</taxon>
        <taxon>Ecdysozoa</taxon>
        <taxon>Arthropoda</taxon>
        <taxon>Chelicerata</taxon>
        <taxon>Arachnida</taxon>
        <taxon>Araneae</taxon>
        <taxon>Araneomorphae</taxon>
        <taxon>Entelegynae</taxon>
        <taxon>Araneoidea</taxon>
        <taxon>Nephilidae</taxon>
        <taxon>Trichonephila</taxon>
        <taxon>Trichonephila inaurata</taxon>
    </lineage>
</organism>
<feature type="compositionally biased region" description="Basic and acidic residues" evidence="2">
    <location>
        <begin position="320"/>
        <end position="339"/>
    </location>
</feature>
<dbReference type="AlphaFoldDB" id="A0A8X6WU49"/>
<dbReference type="PROSITE" id="PS00028">
    <property type="entry name" value="ZINC_FINGER_C2H2_1"/>
    <property type="match status" value="1"/>
</dbReference>
<keyword evidence="5" id="KW-1185">Reference proteome</keyword>
<evidence type="ECO:0000313" key="4">
    <source>
        <dbReference type="EMBL" id="GFY41300.1"/>
    </source>
</evidence>
<keyword evidence="1" id="KW-0862">Zinc</keyword>
<protein>
    <submittedName>
        <fullName evidence="4">Zinc finger protein</fullName>
    </submittedName>
</protein>
<evidence type="ECO:0000313" key="5">
    <source>
        <dbReference type="Proteomes" id="UP000886998"/>
    </source>
</evidence>
<sequence length="416" mass="47692">MAYRCDPCNLDFTDFQHYLDHERKFHDEQLLTQVYNDVWMCTNAFNSFKTSNEGNNGNIHLNEEENKCMLTDNSEEERSLVVDFLKNYEIQLCKETPNESDALGQRLNNLEYCSQVQHSTHPKNLEPNLNHPSTSFGVGQISENNAENSSNLSSVSTELSSFPLSICGVNPIFSTNQQSVSATINRKEYCNNEMNRQVKANELAVKNENEPKSRISPPSHRRPNIIHLNLEKYSKKNQKSLDFVGRSNIDCEKPKQGHNKRPWQRNMNTTLKTQIERTQDKMFASYSSLIKYSNVHSKETPSEQNIPGQSLSNIKNAIECDPKDKQTNRSGSVEEKFQEHSSSSLRRSDTGEKNKECNAVENSFNVKPILVEDPATRKILCSAYICYEFYSHLFLLVSAISIKTNFRVVRVEIILI</sequence>
<gene>
    <name evidence="4" type="primary">NCL1_34887</name>
    <name evidence="4" type="ORF">TNIN_498221</name>
</gene>
<proteinExistence type="predicted"/>
<comment type="caution">
    <text evidence="4">The sequence shown here is derived from an EMBL/GenBank/DDBJ whole genome shotgun (WGS) entry which is preliminary data.</text>
</comment>